<dbReference type="InterPro" id="IPR036719">
    <property type="entry name" value="Neuro-gated_channel_TM_sf"/>
</dbReference>
<keyword evidence="9 11" id="KW-0472">Membrane</keyword>
<feature type="transmembrane region" description="Helical" evidence="11">
    <location>
        <begin position="483"/>
        <end position="508"/>
    </location>
</feature>
<reference evidence="16" key="1">
    <citation type="submission" date="2022-11" db="UniProtKB">
        <authorList>
            <consortium name="WormBaseParasite"/>
        </authorList>
    </citation>
    <scope>IDENTIFICATION</scope>
</reference>
<keyword evidence="5 11" id="KW-0812">Transmembrane</keyword>
<evidence type="ECO:0000256" key="11">
    <source>
        <dbReference type="RuleBase" id="RU000687"/>
    </source>
</evidence>
<dbReference type="PROSITE" id="PS00236">
    <property type="entry name" value="NEUROTR_ION_CHANNEL"/>
    <property type="match status" value="1"/>
</dbReference>
<dbReference type="SUPFAM" id="SSF90112">
    <property type="entry name" value="Neurotransmitter-gated ion-channel transmembrane pore"/>
    <property type="match status" value="1"/>
</dbReference>
<dbReference type="Pfam" id="PF02932">
    <property type="entry name" value="Neur_chan_memb"/>
    <property type="match status" value="1"/>
</dbReference>
<dbReference type="InterPro" id="IPR006029">
    <property type="entry name" value="Neurotrans-gated_channel_TM"/>
</dbReference>
<evidence type="ECO:0000256" key="1">
    <source>
        <dbReference type="ARBA" id="ARBA00004141"/>
    </source>
</evidence>
<feature type="transmembrane region" description="Helical" evidence="11">
    <location>
        <begin position="666"/>
        <end position="684"/>
    </location>
</feature>
<evidence type="ECO:0000259" key="13">
    <source>
        <dbReference type="Pfam" id="PF02931"/>
    </source>
</evidence>
<comment type="subcellular location">
    <subcellularLocation>
        <location evidence="2">Cell membrane</location>
    </subcellularLocation>
    <subcellularLocation>
        <location evidence="1">Membrane</location>
        <topology evidence="1">Multi-pass membrane protein</topology>
    </subcellularLocation>
</comment>
<dbReference type="WBParaSite" id="Gr19_v10_g70.t1">
    <property type="protein sequence ID" value="Gr19_v10_g70.t1"/>
    <property type="gene ID" value="Gr19_v10_g70"/>
</dbReference>
<evidence type="ECO:0000256" key="12">
    <source>
        <dbReference type="SAM" id="MobiDB-lite"/>
    </source>
</evidence>
<dbReference type="InterPro" id="IPR006028">
    <property type="entry name" value="GABAA/Glycine_rcpt"/>
</dbReference>
<dbReference type="Proteomes" id="UP000887572">
    <property type="component" value="Unplaced"/>
</dbReference>
<evidence type="ECO:0000256" key="10">
    <source>
        <dbReference type="ARBA" id="ARBA00023303"/>
    </source>
</evidence>
<dbReference type="InterPro" id="IPR038050">
    <property type="entry name" value="Neuro_actylchol_rec"/>
</dbReference>
<accession>A0A914I572</accession>
<dbReference type="Gene3D" id="1.20.58.390">
    <property type="entry name" value="Neurotransmitter-gated ion-channel transmembrane domain"/>
    <property type="match status" value="1"/>
</dbReference>
<dbReference type="InterPro" id="IPR018000">
    <property type="entry name" value="Neurotransmitter_ion_chnl_CS"/>
</dbReference>
<feature type="transmembrane region" description="Helical" evidence="11">
    <location>
        <begin position="450"/>
        <end position="471"/>
    </location>
</feature>
<evidence type="ECO:0000256" key="8">
    <source>
        <dbReference type="ARBA" id="ARBA00023065"/>
    </source>
</evidence>
<dbReference type="InterPro" id="IPR006202">
    <property type="entry name" value="Neur_chan_lig-bd"/>
</dbReference>
<dbReference type="InterPro" id="IPR006201">
    <property type="entry name" value="Neur_channel"/>
</dbReference>
<dbReference type="CDD" id="cd19049">
    <property type="entry name" value="LGIC_TM_anion"/>
    <property type="match status" value="1"/>
</dbReference>
<dbReference type="PRINTS" id="PR00252">
    <property type="entry name" value="NRIONCHANNEL"/>
</dbReference>
<keyword evidence="4" id="KW-1003">Cell membrane</keyword>
<evidence type="ECO:0000256" key="6">
    <source>
        <dbReference type="ARBA" id="ARBA00022729"/>
    </source>
</evidence>
<evidence type="ECO:0000256" key="7">
    <source>
        <dbReference type="ARBA" id="ARBA00022989"/>
    </source>
</evidence>
<organism evidence="15 16">
    <name type="scientific">Globodera rostochiensis</name>
    <name type="common">Golden nematode worm</name>
    <name type="synonym">Heterodera rostochiensis</name>
    <dbReference type="NCBI Taxonomy" id="31243"/>
    <lineage>
        <taxon>Eukaryota</taxon>
        <taxon>Metazoa</taxon>
        <taxon>Ecdysozoa</taxon>
        <taxon>Nematoda</taxon>
        <taxon>Chromadorea</taxon>
        <taxon>Rhabditida</taxon>
        <taxon>Tylenchina</taxon>
        <taxon>Tylenchomorpha</taxon>
        <taxon>Tylenchoidea</taxon>
        <taxon>Heteroderidae</taxon>
        <taxon>Heteroderinae</taxon>
        <taxon>Globodera</taxon>
    </lineage>
</organism>
<evidence type="ECO:0000259" key="14">
    <source>
        <dbReference type="Pfam" id="PF02932"/>
    </source>
</evidence>
<keyword evidence="7 11" id="KW-1133">Transmembrane helix</keyword>
<dbReference type="InterPro" id="IPR036734">
    <property type="entry name" value="Neur_chan_lig-bd_sf"/>
</dbReference>
<proteinExistence type="inferred from homology"/>
<dbReference type="GO" id="GO:0005230">
    <property type="term" value="F:extracellular ligand-gated monoatomic ion channel activity"/>
    <property type="evidence" value="ECO:0007669"/>
    <property type="project" value="InterPro"/>
</dbReference>
<evidence type="ECO:0000313" key="15">
    <source>
        <dbReference type="Proteomes" id="UP000887572"/>
    </source>
</evidence>
<sequence>MFNDVAGGGRKPAIKLLSQAFVWRKPEWKQFANIIAKSARFSNSFQFVVVVVLLTQMPIVCAVSSIAMPIRSDEADVEDFASPPGTVPLAAALPLLLEDGGAGGVGECQKCDLRSSYCKRWPQNGGARRKTTCECRQSFQRSKITGRCVMAVKNPSPAPSSRYGDFGAATPISSPASSVPAGGDGGSMISELIYEENESDQQCVLGQAEKHATRILADILKRYDRNLVPSIKGVDVEVELLIQKVSELNELLSSSKMDIMLSQIWHDPGLNFEQEEGAQCLTNLSLSYRMVDNIWIPNVCLVNSKSSFIHSSPTPNIFLAIFPNGTVWLNYRIAVESPCDFEFTTFPMDRVECTTVFESYSFNVGKVRLHWKRQGIPVELIANASLPDFYLSHFLFEKATFHYPAGVWDQLNIKIYFRRAYGFYILQIYLPTYCMVLISWISFWLDRKSLPARVTLGVSSILALTMQYANIARSMPKVSYIKGVDWFMMGCVTYIFFSIVELAMVGILEKEAASDHEEEDESESRRSTTYGTGGGSFARRAFRRTFTTHQLRRMDSTGSAPGGDWQKNLRISRPDDLSGEPPSELNTIPEQFSDHLTLPSYQRTSIRRPSEDPRAGLATDPSQAVAFVARTWMQRAMSHKRQKPKPVPKLFSKWTGEDLDRFCQKFFPISFGLFNLVYWMYYTARAQE</sequence>
<evidence type="ECO:0000256" key="4">
    <source>
        <dbReference type="ARBA" id="ARBA00022475"/>
    </source>
</evidence>
<dbReference type="Gene3D" id="2.70.170.10">
    <property type="entry name" value="Neurotransmitter-gated ion-channel ligand-binding domain"/>
    <property type="match status" value="1"/>
</dbReference>
<feature type="transmembrane region" description="Helical" evidence="11">
    <location>
        <begin position="421"/>
        <end position="444"/>
    </location>
</feature>
<feature type="region of interest" description="Disordered" evidence="12">
    <location>
        <begin position="513"/>
        <end position="536"/>
    </location>
</feature>
<dbReference type="CDD" id="cd18990">
    <property type="entry name" value="LGIC_ECD_GABAAR"/>
    <property type="match status" value="1"/>
</dbReference>
<dbReference type="AlphaFoldDB" id="A0A914I572"/>
<keyword evidence="6" id="KW-0732">Signal</keyword>
<evidence type="ECO:0000256" key="9">
    <source>
        <dbReference type="ARBA" id="ARBA00023136"/>
    </source>
</evidence>
<dbReference type="SUPFAM" id="SSF63712">
    <property type="entry name" value="Nicotinic receptor ligand binding domain-like"/>
    <property type="match status" value="1"/>
</dbReference>
<comment type="similarity">
    <text evidence="11">Belongs to the ligand-gated ion channel (TC 1.A.9) family.</text>
</comment>
<evidence type="ECO:0000256" key="3">
    <source>
        <dbReference type="ARBA" id="ARBA00022448"/>
    </source>
</evidence>
<dbReference type="Pfam" id="PF02931">
    <property type="entry name" value="Neur_chan_LBD"/>
    <property type="match status" value="1"/>
</dbReference>
<keyword evidence="8 11" id="KW-0406">Ion transport</keyword>
<evidence type="ECO:0000256" key="2">
    <source>
        <dbReference type="ARBA" id="ARBA00004236"/>
    </source>
</evidence>
<feature type="domain" description="Neurotransmitter-gated ion-channel ligand-binding" evidence="13">
    <location>
        <begin position="213"/>
        <end position="419"/>
    </location>
</feature>
<keyword evidence="15" id="KW-1185">Reference proteome</keyword>
<feature type="region of interest" description="Disordered" evidence="12">
    <location>
        <begin position="550"/>
        <end position="620"/>
    </location>
</feature>
<dbReference type="GO" id="GO:0004888">
    <property type="term" value="F:transmembrane signaling receptor activity"/>
    <property type="evidence" value="ECO:0007669"/>
    <property type="project" value="InterPro"/>
</dbReference>
<evidence type="ECO:0000313" key="16">
    <source>
        <dbReference type="WBParaSite" id="Gr19_v10_g70.t1"/>
    </source>
</evidence>
<dbReference type="PRINTS" id="PR00253">
    <property type="entry name" value="GABAARECEPTR"/>
</dbReference>
<evidence type="ECO:0000256" key="5">
    <source>
        <dbReference type="ARBA" id="ARBA00022692"/>
    </source>
</evidence>
<dbReference type="GO" id="GO:0005886">
    <property type="term" value="C:plasma membrane"/>
    <property type="evidence" value="ECO:0007669"/>
    <property type="project" value="UniProtKB-SubCell"/>
</dbReference>
<keyword evidence="3 11" id="KW-0813">Transport</keyword>
<dbReference type="PANTHER" id="PTHR18945">
    <property type="entry name" value="NEUROTRANSMITTER GATED ION CHANNEL"/>
    <property type="match status" value="1"/>
</dbReference>
<keyword evidence="10 11" id="KW-0407">Ion channel</keyword>
<feature type="domain" description="Neurotransmitter-gated ion-channel transmembrane" evidence="14">
    <location>
        <begin position="428"/>
        <end position="679"/>
    </location>
</feature>
<name>A0A914I572_GLORO</name>
<protein>
    <submittedName>
        <fullName evidence="16">Uncharacterized protein</fullName>
    </submittedName>
</protein>